<evidence type="ECO:0000256" key="2">
    <source>
        <dbReference type="PROSITE-ProRule" id="PRU00169"/>
    </source>
</evidence>
<dbReference type="PANTHER" id="PTHR44591:SF3">
    <property type="entry name" value="RESPONSE REGULATORY DOMAIN-CONTAINING PROTEIN"/>
    <property type="match status" value="1"/>
</dbReference>
<dbReference type="PROSITE" id="PS50110">
    <property type="entry name" value="RESPONSE_REGULATORY"/>
    <property type="match status" value="1"/>
</dbReference>
<dbReference type="GO" id="GO:0000160">
    <property type="term" value="P:phosphorelay signal transduction system"/>
    <property type="evidence" value="ECO:0007669"/>
    <property type="project" value="InterPro"/>
</dbReference>
<protein>
    <submittedName>
        <fullName evidence="4">Two-component system, response regulator, stage 0 sporulation protein F/two-component system, NtrC family, response regulator AtoC</fullName>
    </submittedName>
</protein>
<dbReference type="OrthoDB" id="9808843at2"/>
<evidence type="ECO:0000256" key="1">
    <source>
        <dbReference type="ARBA" id="ARBA00022553"/>
    </source>
</evidence>
<gene>
    <name evidence="4" type="ORF">SAMN05421734_101110</name>
</gene>
<sequence length="124" mass="14108">MRQKVLVVDDQRGIRSLLEIILKQEGFNVASCQKGSEVIQSVQTEQPDLIIMDYRLPEMNGIKVTKELEQLGYRIPIILMSGLVDEVKEKSAPYITVKDYFNKPFDINDAKAKIKKALQTSPLL</sequence>
<evidence type="ECO:0000313" key="5">
    <source>
        <dbReference type="Proteomes" id="UP000242949"/>
    </source>
</evidence>
<dbReference type="EMBL" id="FMYI01000001">
    <property type="protein sequence ID" value="SDB81568.1"/>
    <property type="molecule type" value="Genomic_DNA"/>
</dbReference>
<reference evidence="5" key="1">
    <citation type="submission" date="2016-09" db="EMBL/GenBank/DDBJ databases">
        <authorList>
            <person name="Varghese N."/>
            <person name="Submissions S."/>
        </authorList>
    </citation>
    <scope>NUCLEOTIDE SEQUENCE [LARGE SCALE GENOMIC DNA]</scope>
    <source>
        <strain evidence="5">S5</strain>
    </source>
</reference>
<name>A0A1G6GHT6_9BACI</name>
<dbReference type="PANTHER" id="PTHR44591">
    <property type="entry name" value="STRESS RESPONSE REGULATOR PROTEIN 1"/>
    <property type="match status" value="1"/>
</dbReference>
<keyword evidence="5" id="KW-1185">Reference proteome</keyword>
<proteinExistence type="predicted"/>
<feature type="modified residue" description="4-aspartylphosphate" evidence="2">
    <location>
        <position position="53"/>
    </location>
</feature>
<evidence type="ECO:0000259" key="3">
    <source>
        <dbReference type="PROSITE" id="PS50110"/>
    </source>
</evidence>
<dbReference type="AlphaFoldDB" id="A0A1G6GHT6"/>
<dbReference type="CDD" id="cd00156">
    <property type="entry name" value="REC"/>
    <property type="match status" value="1"/>
</dbReference>
<dbReference type="InterPro" id="IPR001789">
    <property type="entry name" value="Sig_transdc_resp-reg_receiver"/>
</dbReference>
<keyword evidence="1 2" id="KW-0597">Phosphoprotein</keyword>
<dbReference type="RefSeq" id="WP_090791735.1">
    <property type="nucleotide sequence ID" value="NZ_FMYI01000001.1"/>
</dbReference>
<feature type="domain" description="Response regulatory" evidence="3">
    <location>
        <begin position="4"/>
        <end position="118"/>
    </location>
</feature>
<dbReference type="Gene3D" id="3.40.50.2300">
    <property type="match status" value="1"/>
</dbReference>
<accession>A0A1G6GHT6</accession>
<dbReference type="InterPro" id="IPR011006">
    <property type="entry name" value="CheY-like_superfamily"/>
</dbReference>
<organism evidence="4 5">
    <name type="scientific">Pelagirhabdus alkalitolerans</name>
    <dbReference type="NCBI Taxonomy" id="1612202"/>
    <lineage>
        <taxon>Bacteria</taxon>
        <taxon>Bacillati</taxon>
        <taxon>Bacillota</taxon>
        <taxon>Bacilli</taxon>
        <taxon>Bacillales</taxon>
        <taxon>Bacillaceae</taxon>
        <taxon>Pelagirhabdus</taxon>
    </lineage>
</organism>
<evidence type="ECO:0000313" key="4">
    <source>
        <dbReference type="EMBL" id="SDB81568.1"/>
    </source>
</evidence>
<dbReference type="SUPFAM" id="SSF52172">
    <property type="entry name" value="CheY-like"/>
    <property type="match status" value="1"/>
</dbReference>
<dbReference type="Proteomes" id="UP000242949">
    <property type="component" value="Unassembled WGS sequence"/>
</dbReference>
<dbReference type="InterPro" id="IPR050595">
    <property type="entry name" value="Bact_response_regulator"/>
</dbReference>
<dbReference type="STRING" id="1612202.SAMN05421734_101110"/>
<dbReference type="SMART" id="SM00448">
    <property type="entry name" value="REC"/>
    <property type="match status" value="1"/>
</dbReference>
<dbReference type="Pfam" id="PF00072">
    <property type="entry name" value="Response_reg"/>
    <property type="match status" value="1"/>
</dbReference>